<sequence>MKQITFVEYKIRPEVRISYLQWTKKCLASFNHVEIYEGKDQPNLFVEVWDTLKLPEAFVFNRKQTEHPIWGECLQYVEGGADKMHIWDFIRCSN</sequence>
<evidence type="ECO:0000313" key="1">
    <source>
        <dbReference type="EMBL" id="MFC5987450.1"/>
    </source>
</evidence>
<gene>
    <name evidence="1" type="ORF">ACFPXP_13655</name>
</gene>
<evidence type="ECO:0000313" key="2">
    <source>
        <dbReference type="Proteomes" id="UP001596250"/>
    </source>
</evidence>
<reference evidence="2" key="1">
    <citation type="journal article" date="2019" name="Int. J. Syst. Evol. Microbiol.">
        <title>The Global Catalogue of Microorganisms (GCM) 10K type strain sequencing project: providing services to taxonomists for standard genome sequencing and annotation.</title>
        <authorList>
            <consortium name="The Broad Institute Genomics Platform"/>
            <consortium name="The Broad Institute Genome Sequencing Center for Infectious Disease"/>
            <person name="Wu L."/>
            <person name="Ma J."/>
        </authorList>
    </citation>
    <scope>NUCLEOTIDE SEQUENCE [LARGE SCALE GENOMIC DNA]</scope>
    <source>
        <strain evidence="2">CCM 8749</strain>
    </source>
</reference>
<dbReference type="Proteomes" id="UP001596250">
    <property type="component" value="Unassembled WGS sequence"/>
</dbReference>
<protein>
    <recommendedName>
        <fullName evidence="3">NIPSNAP protein</fullName>
    </recommendedName>
</protein>
<dbReference type="EMBL" id="JBHSQV010000163">
    <property type="protein sequence ID" value="MFC5987450.1"/>
    <property type="molecule type" value="Genomic_DNA"/>
</dbReference>
<keyword evidence="2" id="KW-1185">Reference proteome</keyword>
<name>A0ABW1IQR9_9BACL</name>
<comment type="caution">
    <text evidence="1">The sequence shown here is derived from an EMBL/GenBank/DDBJ whole genome shotgun (WGS) entry which is preliminary data.</text>
</comment>
<accession>A0ABW1IQR9</accession>
<dbReference type="RefSeq" id="WP_379894831.1">
    <property type="nucleotide sequence ID" value="NZ_CBCSCT010000040.1"/>
</dbReference>
<proteinExistence type="predicted"/>
<evidence type="ECO:0008006" key="3">
    <source>
        <dbReference type="Google" id="ProtNLM"/>
    </source>
</evidence>
<organism evidence="1 2">
    <name type="scientific">Marinicrinis lubricantis</name>
    <dbReference type="NCBI Taxonomy" id="2086470"/>
    <lineage>
        <taxon>Bacteria</taxon>
        <taxon>Bacillati</taxon>
        <taxon>Bacillota</taxon>
        <taxon>Bacilli</taxon>
        <taxon>Bacillales</taxon>
        <taxon>Paenibacillaceae</taxon>
    </lineage>
</organism>